<reference evidence="2" key="1">
    <citation type="journal article" date="2019" name="Sci. Rep.">
        <title>Draft genome of Tanacetum cinerariifolium, the natural source of mosquito coil.</title>
        <authorList>
            <person name="Yamashiro T."/>
            <person name="Shiraishi A."/>
            <person name="Satake H."/>
            <person name="Nakayama K."/>
        </authorList>
    </citation>
    <scope>NUCLEOTIDE SEQUENCE</scope>
</reference>
<proteinExistence type="predicted"/>
<feature type="non-terminal residue" evidence="2">
    <location>
        <position position="1"/>
    </location>
</feature>
<name>A0A699XL46_TANCI</name>
<sequence>ATFLGADEQRISVFKRCALGLARAFEADVPGRGFQNGLPRRAFQNKQLLPGQQHQPAAIGRERGIGDFTRNGELGDELGGI</sequence>
<evidence type="ECO:0000313" key="2">
    <source>
        <dbReference type="EMBL" id="GFD59060.1"/>
    </source>
</evidence>
<feature type="non-terminal residue" evidence="2">
    <location>
        <position position="81"/>
    </location>
</feature>
<accession>A0A699XL46</accession>
<protein>
    <submittedName>
        <fullName evidence="2">Uncharacterized protein</fullName>
    </submittedName>
</protein>
<comment type="caution">
    <text evidence="2">The sequence shown here is derived from an EMBL/GenBank/DDBJ whole genome shotgun (WGS) entry which is preliminary data.</text>
</comment>
<dbReference type="EMBL" id="BKCJ011860606">
    <property type="protein sequence ID" value="GFD59060.1"/>
    <property type="molecule type" value="Genomic_DNA"/>
</dbReference>
<feature type="region of interest" description="Disordered" evidence="1">
    <location>
        <begin position="50"/>
        <end position="81"/>
    </location>
</feature>
<organism evidence="2">
    <name type="scientific">Tanacetum cinerariifolium</name>
    <name type="common">Dalmatian daisy</name>
    <name type="synonym">Chrysanthemum cinerariifolium</name>
    <dbReference type="NCBI Taxonomy" id="118510"/>
    <lineage>
        <taxon>Eukaryota</taxon>
        <taxon>Viridiplantae</taxon>
        <taxon>Streptophyta</taxon>
        <taxon>Embryophyta</taxon>
        <taxon>Tracheophyta</taxon>
        <taxon>Spermatophyta</taxon>
        <taxon>Magnoliopsida</taxon>
        <taxon>eudicotyledons</taxon>
        <taxon>Gunneridae</taxon>
        <taxon>Pentapetalae</taxon>
        <taxon>asterids</taxon>
        <taxon>campanulids</taxon>
        <taxon>Asterales</taxon>
        <taxon>Asteraceae</taxon>
        <taxon>Asteroideae</taxon>
        <taxon>Anthemideae</taxon>
        <taxon>Anthemidinae</taxon>
        <taxon>Tanacetum</taxon>
    </lineage>
</organism>
<gene>
    <name evidence="2" type="ORF">Tci_931029</name>
</gene>
<dbReference type="AlphaFoldDB" id="A0A699XL46"/>
<evidence type="ECO:0000256" key="1">
    <source>
        <dbReference type="SAM" id="MobiDB-lite"/>
    </source>
</evidence>